<reference evidence="2 3" key="1">
    <citation type="submission" date="2019-11" db="EMBL/GenBank/DDBJ databases">
        <title>Whole genome sequence of Oryza granulata.</title>
        <authorList>
            <person name="Li W."/>
        </authorList>
    </citation>
    <scope>NUCLEOTIDE SEQUENCE [LARGE SCALE GENOMIC DNA]</scope>
    <source>
        <strain evidence="3">cv. Menghai</strain>
        <tissue evidence="2">Leaf</tissue>
    </source>
</reference>
<dbReference type="EMBL" id="SPHZ02000005">
    <property type="protein sequence ID" value="KAF0920728.1"/>
    <property type="molecule type" value="Genomic_DNA"/>
</dbReference>
<dbReference type="Proteomes" id="UP000479710">
    <property type="component" value="Unassembled WGS sequence"/>
</dbReference>
<evidence type="ECO:0000313" key="2">
    <source>
        <dbReference type="EMBL" id="KAF0920728.1"/>
    </source>
</evidence>
<proteinExistence type="predicted"/>
<sequence length="61" mass="7029">MTMRWVDDKENRAEVADEMGKTLGFVQQWHVEGPKRAQPSKTHYRRHTDVAAGESDNNDSN</sequence>
<name>A0A6G1E7H3_9ORYZ</name>
<gene>
    <name evidence="2" type="ORF">E2562_036733</name>
</gene>
<evidence type="ECO:0000256" key="1">
    <source>
        <dbReference type="SAM" id="MobiDB-lite"/>
    </source>
</evidence>
<dbReference type="AlphaFoldDB" id="A0A6G1E7H3"/>
<feature type="region of interest" description="Disordered" evidence="1">
    <location>
        <begin position="31"/>
        <end position="61"/>
    </location>
</feature>
<accession>A0A6G1E7H3</accession>
<keyword evidence="3" id="KW-1185">Reference proteome</keyword>
<evidence type="ECO:0000313" key="3">
    <source>
        <dbReference type="Proteomes" id="UP000479710"/>
    </source>
</evidence>
<comment type="caution">
    <text evidence="2">The sequence shown here is derived from an EMBL/GenBank/DDBJ whole genome shotgun (WGS) entry which is preliminary data.</text>
</comment>
<protein>
    <submittedName>
        <fullName evidence="2">Uncharacterized protein</fullName>
    </submittedName>
</protein>
<organism evidence="2 3">
    <name type="scientific">Oryza meyeriana var. granulata</name>
    <dbReference type="NCBI Taxonomy" id="110450"/>
    <lineage>
        <taxon>Eukaryota</taxon>
        <taxon>Viridiplantae</taxon>
        <taxon>Streptophyta</taxon>
        <taxon>Embryophyta</taxon>
        <taxon>Tracheophyta</taxon>
        <taxon>Spermatophyta</taxon>
        <taxon>Magnoliopsida</taxon>
        <taxon>Liliopsida</taxon>
        <taxon>Poales</taxon>
        <taxon>Poaceae</taxon>
        <taxon>BOP clade</taxon>
        <taxon>Oryzoideae</taxon>
        <taxon>Oryzeae</taxon>
        <taxon>Oryzinae</taxon>
        <taxon>Oryza</taxon>
        <taxon>Oryza meyeriana</taxon>
    </lineage>
</organism>